<name>A0ABN8D9I2_9STRA</name>
<feature type="region of interest" description="Disordered" evidence="5">
    <location>
        <begin position="893"/>
        <end position="915"/>
    </location>
</feature>
<evidence type="ECO:0000256" key="2">
    <source>
        <dbReference type="ARBA" id="ARBA00022771"/>
    </source>
</evidence>
<feature type="compositionally biased region" description="Polar residues" evidence="5">
    <location>
        <begin position="572"/>
        <end position="584"/>
    </location>
</feature>
<dbReference type="InterPro" id="IPR011011">
    <property type="entry name" value="Znf_FYVE_PHD"/>
</dbReference>
<dbReference type="InterPro" id="IPR017455">
    <property type="entry name" value="Znf_FYVE-rel"/>
</dbReference>
<proteinExistence type="predicted"/>
<protein>
    <recommendedName>
        <fullName evidence="6">FYVE-type domain-containing protein</fullName>
    </recommendedName>
</protein>
<sequence length="1272" mass="143765">MEKDRKVLSLDRIQGSFDSISPSNNRNHGNILLETSSRCTTLRHGTNTSSSNGYVAGTLPLPDNFFPVPQLSAKEKKHFLGLAKHACKEVIYYSRLDDGPMKWIQLSSHAGVNVFQGVYDSGSTNTQDTKSLTYLRGACKIRATIDEVSDFFKLDTPEKLSGYAKTVGKDLLDQRTLLTLATPTPENPKHYVAIKWSAVESPSKVARNRDFCYIECHDEFIDSNTKRRGWVKSIHSIRLPFCPPLHRSHGLVRGSFYRSGYIFTESADKGCVDAVHTLHLDIKGNAPDWLKILVMKRRIRNIAEVDRYFQLQRLAQEKLLGDLELPKKEKATRCQICDTRFGFFHRRRICRKCGKVVCTPCGNEFLLDYAGLGLKKAQVCMRCSESVGYETSVPMMNDANYIVSDEQIDATKFESIDTSPRFDGSMVMLENRYTSADEHEYYVENEDENEIADVDEANQMDKEFEETLKKTSDKECEPVAQQKEFNTSPRSLVCVIGVSRETMTAKLSSGETSEVSSLKHWCQKGVQDDNNGTDNELGLPLGKTEQILHQIHDEDQKYSKQTQKLHRHATDTESQASITDSSGPTEYDKRQLPSPRSHGVVRNSSDDSLRLSSDLGLEYYGKDAVGIAGPDATTNFLSNGSDRCSRSERTRSKPARSRPECGNETRHYNDGSPRDHVETAPRCTNRRYQEGQDREELQRCTQQHVGLEDAQATLVNGCQQRPCGSRRSDSIEQEYQMATRFLGSDPPIRHALLESKVEDPCTSLLDSLFVETSTTRQGHQSGDLDDQDDEAFRLAMLAMRLYEEERGPSLQVPEKTRQVALTKMMEVYAREIESSHSNHTVPYRGTISDTRRLHYDVAIQPLLRQTLSDDRPPSYYGSPLSVFSHDKMVFASHQSHRRALPSERNRGVHRRTSRENTHVPILPAKQTISEEVHEYSNLSDLTSSAFQAFHTSSLESKDALMLPVDAMESFQSSACDSNGFQQDEDHFQSASVPFQRSSTCGTTHVQVKADMSENLLGAACTAYGSKENREVPKMMWRANSMYGVADLDTFSDMDLIDLPHLMRNDDVDIAARSSLADLQRWTKDDAYDTNNEGVKYIPKPRLSALLSPLHLEGVQHVDDDYSESRSSNASSQVNWRSSLQNKHLDELEGHGTRFFESSFIRTYLLAHKTEVEYQSEPEPFSDLTCGLSASMVTQDDEQPQRRYSKPPSMMELLSEYCDSERSSLPSYLEFGESQPELEPEYLEAIENANNQKSVPVEATIKHSNRLESYDCA</sequence>
<dbReference type="Pfam" id="PF01852">
    <property type="entry name" value="START"/>
    <property type="match status" value="1"/>
</dbReference>
<feature type="region of interest" description="Disordered" evidence="5">
    <location>
        <begin position="556"/>
        <end position="608"/>
    </location>
</feature>
<keyword evidence="3" id="KW-0862">Zinc</keyword>
<feature type="compositionally biased region" description="Basic and acidic residues" evidence="5">
    <location>
        <begin position="643"/>
        <end position="679"/>
    </location>
</feature>
<dbReference type="SUPFAM" id="SSF57903">
    <property type="entry name" value="FYVE/PHD zinc finger"/>
    <property type="match status" value="1"/>
</dbReference>
<evidence type="ECO:0000256" key="4">
    <source>
        <dbReference type="PROSITE-ProRule" id="PRU00091"/>
    </source>
</evidence>
<comment type="caution">
    <text evidence="7">The sequence shown here is derived from an EMBL/GenBank/DDBJ whole genome shotgun (WGS) entry which is preliminary data.</text>
</comment>
<evidence type="ECO:0000256" key="1">
    <source>
        <dbReference type="ARBA" id="ARBA00022723"/>
    </source>
</evidence>
<dbReference type="InterPro" id="IPR013083">
    <property type="entry name" value="Znf_RING/FYVE/PHD"/>
</dbReference>
<dbReference type="InterPro" id="IPR023393">
    <property type="entry name" value="START-like_dom_sf"/>
</dbReference>
<evidence type="ECO:0000313" key="8">
    <source>
        <dbReference type="Proteomes" id="UP001158986"/>
    </source>
</evidence>
<evidence type="ECO:0000313" key="7">
    <source>
        <dbReference type="EMBL" id="CAH0521854.1"/>
    </source>
</evidence>
<dbReference type="PANTHER" id="PTHR13510">
    <property type="entry name" value="FYVE-FINGER-CONTAINING RAB5 EFFECTOR PROTEIN RABENOSYN-5-RELATED"/>
    <property type="match status" value="1"/>
</dbReference>
<dbReference type="PANTHER" id="PTHR13510:SF44">
    <property type="entry name" value="RABENOSYN-5"/>
    <property type="match status" value="1"/>
</dbReference>
<dbReference type="Gene3D" id="3.30.40.10">
    <property type="entry name" value="Zinc/RING finger domain, C3HC4 (zinc finger)"/>
    <property type="match status" value="1"/>
</dbReference>
<organism evidence="7 8">
    <name type="scientific">Peronospora belbahrii</name>
    <dbReference type="NCBI Taxonomy" id="622444"/>
    <lineage>
        <taxon>Eukaryota</taxon>
        <taxon>Sar</taxon>
        <taxon>Stramenopiles</taxon>
        <taxon>Oomycota</taxon>
        <taxon>Peronosporomycetes</taxon>
        <taxon>Peronosporales</taxon>
        <taxon>Peronosporaceae</taxon>
        <taxon>Peronospora</taxon>
    </lineage>
</organism>
<dbReference type="Proteomes" id="UP001158986">
    <property type="component" value="Unassembled WGS sequence"/>
</dbReference>
<feature type="region of interest" description="Disordered" evidence="5">
    <location>
        <begin position="625"/>
        <end position="679"/>
    </location>
</feature>
<dbReference type="SUPFAM" id="SSF55961">
    <property type="entry name" value="Bet v1-like"/>
    <property type="match status" value="1"/>
</dbReference>
<reference evidence="7 8" key="1">
    <citation type="submission" date="2021-11" db="EMBL/GenBank/DDBJ databases">
        <authorList>
            <person name="Islam A."/>
            <person name="Islam S."/>
            <person name="Flora M.S."/>
            <person name="Rahman M."/>
            <person name="Ziaur R.M."/>
            <person name="Epstein J.H."/>
            <person name="Hassan M."/>
            <person name="Klassen M."/>
            <person name="Woodard K."/>
            <person name="Webb A."/>
            <person name="Webby R.J."/>
            <person name="El Zowalaty M.E."/>
        </authorList>
    </citation>
    <scope>NUCLEOTIDE SEQUENCE [LARGE SCALE GENOMIC DNA]</scope>
    <source>
        <strain evidence="7">Pbs1</strain>
    </source>
</reference>
<feature type="compositionally biased region" description="Polar residues" evidence="5">
    <location>
        <begin position="632"/>
        <end position="642"/>
    </location>
</feature>
<keyword evidence="1" id="KW-0479">Metal-binding</keyword>
<evidence type="ECO:0000256" key="5">
    <source>
        <dbReference type="SAM" id="MobiDB-lite"/>
    </source>
</evidence>
<dbReference type="InterPro" id="IPR002913">
    <property type="entry name" value="START_lipid-bd_dom"/>
</dbReference>
<dbReference type="CDD" id="cd00065">
    <property type="entry name" value="FYVE_like_SF"/>
    <property type="match status" value="1"/>
</dbReference>
<feature type="domain" description="FYVE-type" evidence="6">
    <location>
        <begin position="328"/>
        <end position="388"/>
    </location>
</feature>
<dbReference type="InterPro" id="IPR052727">
    <property type="entry name" value="Rab4/Rab5_effector"/>
</dbReference>
<keyword evidence="2 4" id="KW-0863">Zinc-finger</keyword>
<evidence type="ECO:0000256" key="3">
    <source>
        <dbReference type="ARBA" id="ARBA00022833"/>
    </source>
</evidence>
<dbReference type="EMBL" id="CAKLCB010000384">
    <property type="protein sequence ID" value="CAH0521854.1"/>
    <property type="molecule type" value="Genomic_DNA"/>
</dbReference>
<evidence type="ECO:0000259" key="6">
    <source>
        <dbReference type="PROSITE" id="PS50178"/>
    </source>
</evidence>
<gene>
    <name evidence="7" type="ORF">PBS001_LOCUS8295</name>
</gene>
<dbReference type="Gene3D" id="3.30.530.20">
    <property type="match status" value="1"/>
</dbReference>
<dbReference type="PROSITE" id="PS50178">
    <property type="entry name" value="ZF_FYVE"/>
    <property type="match status" value="1"/>
</dbReference>
<dbReference type="SMART" id="SM00064">
    <property type="entry name" value="FYVE"/>
    <property type="match status" value="1"/>
</dbReference>
<dbReference type="Pfam" id="PF01363">
    <property type="entry name" value="FYVE"/>
    <property type="match status" value="1"/>
</dbReference>
<accession>A0ABN8D9I2</accession>
<dbReference type="InterPro" id="IPR000306">
    <property type="entry name" value="Znf_FYVE"/>
</dbReference>
<keyword evidence="8" id="KW-1185">Reference proteome</keyword>